<sequence length="207" mass="23324">MRKTLKTAVKDLIDISLILFTGFTTGIVVTLVYLKGYSSKPSFSDIGGMLAGIGSLGLLIIALRTLHQWKFQNQTTLKQDTLRQLHSSLSSYYDLCIMYGIEYNKLSKIKTANSEKQSNSNDTATQCERINILTDKFLAYSGIVDTHAIAFQAIFNREAPHELSIDSTFNNINSMLNEKIEIAPYCKLINGYKNKSDKVFIDEFKKI</sequence>
<dbReference type="AlphaFoldDB" id="A0A2Z4PVW9"/>
<dbReference type="EMBL" id="CP016181">
    <property type="protein sequence ID" value="AWY01721.1"/>
    <property type="molecule type" value="Genomic_DNA"/>
</dbReference>
<accession>A0A2Z4PVW9</accession>
<evidence type="ECO:0000313" key="3">
    <source>
        <dbReference type="Proteomes" id="UP000249898"/>
    </source>
</evidence>
<reference evidence="2 3" key="1">
    <citation type="submission" date="2016-06" db="EMBL/GenBank/DDBJ databases">
        <title>The sequenced genome of the ice-adhering bacterium Marinomonas primoryensis, from Antarctica.</title>
        <authorList>
            <person name="Graham L."/>
            <person name="Vance T.D.R."/>
            <person name="Davies P.L."/>
        </authorList>
    </citation>
    <scope>NUCLEOTIDE SEQUENCE [LARGE SCALE GENOMIC DNA]</scope>
    <source>
        <strain evidence="2 3">AceL</strain>
    </source>
</reference>
<dbReference type="Proteomes" id="UP000249898">
    <property type="component" value="Chromosome"/>
</dbReference>
<keyword evidence="1" id="KW-1133">Transmembrane helix</keyword>
<feature type="transmembrane region" description="Helical" evidence="1">
    <location>
        <begin position="46"/>
        <end position="66"/>
    </location>
</feature>
<organism evidence="2 3">
    <name type="scientific">Marinomonas primoryensis</name>
    <dbReference type="NCBI Taxonomy" id="178399"/>
    <lineage>
        <taxon>Bacteria</taxon>
        <taxon>Pseudomonadati</taxon>
        <taxon>Pseudomonadota</taxon>
        <taxon>Gammaproteobacteria</taxon>
        <taxon>Oceanospirillales</taxon>
        <taxon>Oceanospirillaceae</taxon>
        <taxon>Marinomonas</taxon>
    </lineage>
</organism>
<gene>
    <name evidence="2" type="ORF">A8139_18465</name>
</gene>
<keyword evidence="1" id="KW-0812">Transmembrane</keyword>
<proteinExistence type="predicted"/>
<evidence type="ECO:0000313" key="2">
    <source>
        <dbReference type="EMBL" id="AWY01721.1"/>
    </source>
</evidence>
<protein>
    <submittedName>
        <fullName evidence="2">Uncharacterized protein</fullName>
    </submittedName>
</protein>
<name>A0A2Z4PVW9_9GAMM</name>
<dbReference type="RefSeq" id="WP_112140441.1">
    <property type="nucleotide sequence ID" value="NZ_CP016181.1"/>
</dbReference>
<keyword evidence="1" id="KW-0472">Membrane</keyword>
<feature type="transmembrane region" description="Helical" evidence="1">
    <location>
        <begin position="12"/>
        <end position="34"/>
    </location>
</feature>
<evidence type="ECO:0000256" key="1">
    <source>
        <dbReference type="SAM" id="Phobius"/>
    </source>
</evidence>